<name>F6R4U4_CIOIN</name>
<evidence type="ECO:0000256" key="6">
    <source>
        <dbReference type="ARBA" id="ARBA00022989"/>
    </source>
</evidence>
<dbReference type="InterPro" id="IPR017974">
    <property type="entry name" value="Claudin_CS"/>
</dbReference>
<comment type="similarity">
    <text evidence="1 8">Belongs to the claudin family.</text>
</comment>
<keyword evidence="5 8" id="KW-0965">Cell junction</keyword>
<dbReference type="GO" id="GO:0005923">
    <property type="term" value="C:bicellular tight junction"/>
    <property type="evidence" value="ECO:0000318"/>
    <property type="project" value="GO_Central"/>
</dbReference>
<keyword evidence="6 8" id="KW-1133">Transmembrane helix</keyword>
<feature type="transmembrane region" description="Helical" evidence="8">
    <location>
        <begin position="117"/>
        <end position="140"/>
    </location>
</feature>
<evidence type="ECO:0000256" key="1">
    <source>
        <dbReference type="ARBA" id="ARBA00008295"/>
    </source>
</evidence>
<feature type="transmembrane region" description="Helical" evidence="8">
    <location>
        <begin position="83"/>
        <end position="105"/>
    </location>
</feature>
<comment type="function">
    <text evidence="8">Claudins function as major constituents of the tight junction complexes that regulate the permeability of epithelia.</text>
</comment>
<accession>F6R4U4</accession>
<evidence type="ECO:0000313" key="9">
    <source>
        <dbReference type="Ensembl" id="ENSCINP00000016825.3"/>
    </source>
</evidence>
<dbReference type="PRINTS" id="PR01077">
    <property type="entry name" value="CLAUDIN"/>
</dbReference>
<dbReference type="PROSITE" id="PS01346">
    <property type="entry name" value="CLAUDIN"/>
    <property type="match status" value="1"/>
</dbReference>
<feature type="transmembrane region" description="Helical" evidence="8">
    <location>
        <begin position="164"/>
        <end position="186"/>
    </location>
</feature>
<comment type="subcellular location">
    <subcellularLocation>
        <location evidence="8">Cell junction</location>
        <location evidence="8">Tight junction</location>
    </subcellularLocation>
    <subcellularLocation>
        <location evidence="8">Cell membrane</location>
        <topology evidence="8">Multi-pass membrane protein</topology>
    </subcellularLocation>
</comment>
<feature type="transmembrane region" description="Helical" evidence="8">
    <location>
        <begin position="9"/>
        <end position="27"/>
    </location>
</feature>
<dbReference type="GO" id="GO:0007155">
    <property type="term" value="P:cell adhesion"/>
    <property type="evidence" value="ECO:0000318"/>
    <property type="project" value="GO_Central"/>
</dbReference>
<keyword evidence="10" id="KW-1185">Reference proteome</keyword>
<evidence type="ECO:0000256" key="4">
    <source>
        <dbReference type="ARBA" id="ARBA00022692"/>
    </source>
</evidence>
<dbReference type="GeneTree" id="ENSGT00940000160672"/>
<sequence>MAISSCQIVGYLVGILTWLGALLVVTLPDWKHSYVSERSFSGVLVVRGLWTTCTVKESGSVECINISEPVFALPTLIKGCRTLSVLGTVLAFCAVAITPLGMRCTRIGGDAKTKLRIARCCAVLFGLAAILIGIAVSWYAEDVAKDFHNPLSLRKLPPVSDLKYVYGNALYIGWATMATGAISSTFL</sequence>
<evidence type="ECO:0000313" key="10">
    <source>
        <dbReference type="Proteomes" id="UP000008144"/>
    </source>
</evidence>
<evidence type="ECO:0000256" key="8">
    <source>
        <dbReference type="RuleBase" id="RU060637"/>
    </source>
</evidence>
<keyword evidence="2 8" id="KW-0796">Tight junction</keyword>
<keyword evidence="7 8" id="KW-0472">Membrane</keyword>
<dbReference type="InParanoid" id="F6R4U4"/>
<dbReference type="Pfam" id="PF00822">
    <property type="entry name" value="PMP22_Claudin"/>
    <property type="match status" value="1"/>
</dbReference>
<keyword evidence="3 8" id="KW-1003">Cell membrane</keyword>
<reference evidence="9" key="4">
    <citation type="submission" date="2025-09" db="UniProtKB">
        <authorList>
            <consortium name="Ensembl"/>
        </authorList>
    </citation>
    <scope>IDENTIFICATION</scope>
</reference>
<dbReference type="GO" id="GO:0005198">
    <property type="term" value="F:structural molecule activity"/>
    <property type="evidence" value="ECO:0007669"/>
    <property type="project" value="InterPro"/>
</dbReference>
<dbReference type="GO" id="GO:0005886">
    <property type="term" value="C:plasma membrane"/>
    <property type="evidence" value="ECO:0000318"/>
    <property type="project" value="GO_Central"/>
</dbReference>
<dbReference type="EMBL" id="EAAA01000514">
    <property type="status" value="NOT_ANNOTATED_CDS"/>
    <property type="molecule type" value="Genomic_DNA"/>
</dbReference>
<dbReference type="Ensembl" id="ENSCINT00000016825.3">
    <property type="protein sequence ID" value="ENSCINP00000016825.3"/>
    <property type="gene ID" value="ENSCING00000008241.3"/>
</dbReference>
<dbReference type="AlphaFoldDB" id="F6R4U4"/>
<dbReference type="InterPro" id="IPR004031">
    <property type="entry name" value="PMP22/EMP/MP20/Claudin"/>
</dbReference>
<dbReference type="Proteomes" id="UP000008144">
    <property type="component" value="Chromosome 10"/>
</dbReference>
<dbReference type="PANTHER" id="PTHR12002">
    <property type="entry name" value="CLAUDIN"/>
    <property type="match status" value="1"/>
</dbReference>
<dbReference type="InterPro" id="IPR006187">
    <property type="entry name" value="Claudin"/>
</dbReference>
<dbReference type="OMA" id="AMSYDKK"/>
<dbReference type="HOGENOM" id="CLU_076370_1_2_1"/>
<dbReference type="STRING" id="7719.ENSCINP00000016825"/>
<organism evidence="9 10">
    <name type="scientific">Ciona intestinalis</name>
    <name type="common">Transparent sea squirt</name>
    <name type="synonym">Ascidia intestinalis</name>
    <dbReference type="NCBI Taxonomy" id="7719"/>
    <lineage>
        <taxon>Eukaryota</taxon>
        <taxon>Metazoa</taxon>
        <taxon>Chordata</taxon>
        <taxon>Tunicata</taxon>
        <taxon>Ascidiacea</taxon>
        <taxon>Phlebobranchia</taxon>
        <taxon>Cionidae</taxon>
        <taxon>Ciona</taxon>
    </lineage>
</organism>
<evidence type="ECO:0000256" key="2">
    <source>
        <dbReference type="ARBA" id="ARBA00022427"/>
    </source>
</evidence>
<reference evidence="9" key="3">
    <citation type="submission" date="2025-08" db="UniProtKB">
        <authorList>
            <consortium name="Ensembl"/>
        </authorList>
    </citation>
    <scope>IDENTIFICATION</scope>
</reference>
<protein>
    <recommendedName>
        <fullName evidence="8">Claudin</fullName>
    </recommendedName>
</protein>
<dbReference type="Gene3D" id="1.20.140.150">
    <property type="match status" value="1"/>
</dbReference>
<reference evidence="9" key="2">
    <citation type="journal article" date="2008" name="Genome Biol.">
        <title>Improved genome assembly and evidence-based global gene model set for the chordate Ciona intestinalis: new insight into intron and operon populations.</title>
        <authorList>
            <person name="Satou Y."/>
            <person name="Mineta K."/>
            <person name="Ogasawara M."/>
            <person name="Sasakura Y."/>
            <person name="Shoguchi E."/>
            <person name="Ueno K."/>
            <person name="Yamada L."/>
            <person name="Matsumoto J."/>
            <person name="Wasserscheid J."/>
            <person name="Dewar K."/>
            <person name="Wiley G.B."/>
            <person name="Macmil S.L."/>
            <person name="Roe B.A."/>
            <person name="Zeller R.W."/>
            <person name="Hastings K.E."/>
            <person name="Lemaire P."/>
            <person name="Lindquist E."/>
            <person name="Endo T."/>
            <person name="Hotta K."/>
            <person name="Inaba K."/>
        </authorList>
    </citation>
    <scope>NUCLEOTIDE SEQUENCE [LARGE SCALE GENOMIC DNA]</scope>
    <source>
        <strain evidence="9">wild type</strain>
    </source>
</reference>
<reference evidence="10" key="1">
    <citation type="journal article" date="2002" name="Science">
        <title>The draft genome of Ciona intestinalis: insights into chordate and vertebrate origins.</title>
        <authorList>
            <person name="Dehal P."/>
            <person name="Satou Y."/>
            <person name="Campbell R.K."/>
            <person name="Chapman J."/>
            <person name="Degnan B."/>
            <person name="De Tomaso A."/>
            <person name="Davidson B."/>
            <person name="Di Gregorio A."/>
            <person name="Gelpke M."/>
            <person name="Goodstein D.M."/>
            <person name="Harafuji N."/>
            <person name="Hastings K.E."/>
            <person name="Ho I."/>
            <person name="Hotta K."/>
            <person name="Huang W."/>
            <person name="Kawashima T."/>
            <person name="Lemaire P."/>
            <person name="Martinez D."/>
            <person name="Meinertzhagen I.A."/>
            <person name="Necula S."/>
            <person name="Nonaka M."/>
            <person name="Putnam N."/>
            <person name="Rash S."/>
            <person name="Saiga H."/>
            <person name="Satake M."/>
            <person name="Terry A."/>
            <person name="Yamada L."/>
            <person name="Wang H.G."/>
            <person name="Awazu S."/>
            <person name="Azumi K."/>
            <person name="Boore J."/>
            <person name="Branno M."/>
            <person name="Chin-Bow S."/>
            <person name="DeSantis R."/>
            <person name="Doyle S."/>
            <person name="Francino P."/>
            <person name="Keys D.N."/>
            <person name="Haga S."/>
            <person name="Hayashi H."/>
            <person name="Hino K."/>
            <person name="Imai K.S."/>
            <person name="Inaba K."/>
            <person name="Kano S."/>
            <person name="Kobayashi K."/>
            <person name="Kobayashi M."/>
            <person name="Lee B.I."/>
            <person name="Makabe K.W."/>
            <person name="Manohar C."/>
            <person name="Matassi G."/>
            <person name="Medina M."/>
            <person name="Mochizuki Y."/>
            <person name="Mount S."/>
            <person name="Morishita T."/>
            <person name="Miura S."/>
            <person name="Nakayama A."/>
            <person name="Nishizaka S."/>
            <person name="Nomoto H."/>
            <person name="Ohta F."/>
            <person name="Oishi K."/>
            <person name="Rigoutsos I."/>
            <person name="Sano M."/>
            <person name="Sasaki A."/>
            <person name="Sasakura Y."/>
            <person name="Shoguchi E."/>
            <person name="Shin-i T."/>
            <person name="Spagnuolo A."/>
            <person name="Stainier D."/>
            <person name="Suzuki M.M."/>
            <person name="Tassy O."/>
            <person name="Takatori N."/>
            <person name="Tokuoka M."/>
            <person name="Yagi K."/>
            <person name="Yoshizaki F."/>
            <person name="Wada S."/>
            <person name="Zhang C."/>
            <person name="Hyatt P.D."/>
            <person name="Larimer F."/>
            <person name="Detter C."/>
            <person name="Doggett N."/>
            <person name="Glavina T."/>
            <person name="Hawkins T."/>
            <person name="Richardson P."/>
            <person name="Lucas S."/>
            <person name="Kohara Y."/>
            <person name="Levine M."/>
            <person name="Satoh N."/>
            <person name="Rokhsar D.S."/>
        </authorList>
    </citation>
    <scope>NUCLEOTIDE SEQUENCE [LARGE SCALE GENOMIC DNA]</scope>
</reference>
<evidence type="ECO:0000256" key="5">
    <source>
        <dbReference type="ARBA" id="ARBA00022949"/>
    </source>
</evidence>
<keyword evidence="4 8" id="KW-0812">Transmembrane</keyword>
<dbReference type="GO" id="GO:0070830">
    <property type="term" value="P:bicellular tight junction assembly"/>
    <property type="evidence" value="ECO:0000318"/>
    <property type="project" value="GO_Central"/>
</dbReference>
<evidence type="ECO:0000256" key="3">
    <source>
        <dbReference type="ARBA" id="ARBA00022475"/>
    </source>
</evidence>
<proteinExistence type="inferred from homology"/>
<evidence type="ECO:0000256" key="7">
    <source>
        <dbReference type="ARBA" id="ARBA00023136"/>
    </source>
</evidence>